<sequence>MVKTFSFDNGSASFNGVWTGGDKGNTKNGVIRCCTYRTEVKEVSVAAKRWSWIAPHRKASSFPATPDWQPGNEPRLSQIQVFHYPVILLNDSLINIYNHL</sequence>
<gene>
    <name evidence="1" type="ORF">ACFQMN_07555</name>
</gene>
<evidence type="ECO:0000313" key="2">
    <source>
        <dbReference type="Proteomes" id="UP001596494"/>
    </source>
</evidence>
<evidence type="ECO:0000313" key="1">
    <source>
        <dbReference type="EMBL" id="MFC7320734.1"/>
    </source>
</evidence>
<protein>
    <submittedName>
        <fullName evidence="1">Uncharacterized protein</fullName>
    </submittedName>
</protein>
<comment type="caution">
    <text evidence="1">The sequence shown here is derived from an EMBL/GenBank/DDBJ whole genome shotgun (WGS) entry which is preliminary data.</text>
</comment>
<dbReference type="RefSeq" id="WP_289214337.1">
    <property type="nucleotide sequence ID" value="NZ_JAPVRC010000001.1"/>
</dbReference>
<proteinExistence type="predicted"/>
<name>A0ABW2K229_9BACI</name>
<reference evidence="2" key="1">
    <citation type="journal article" date="2019" name="Int. J. Syst. Evol. Microbiol.">
        <title>The Global Catalogue of Microorganisms (GCM) 10K type strain sequencing project: providing services to taxonomists for standard genome sequencing and annotation.</title>
        <authorList>
            <consortium name="The Broad Institute Genomics Platform"/>
            <consortium name="The Broad Institute Genome Sequencing Center for Infectious Disease"/>
            <person name="Wu L."/>
            <person name="Ma J."/>
        </authorList>
    </citation>
    <scope>NUCLEOTIDE SEQUENCE [LARGE SCALE GENOMIC DNA]</scope>
    <source>
        <strain evidence="2">CCUG 73951</strain>
    </source>
</reference>
<dbReference type="EMBL" id="JBHTBY010000006">
    <property type="protein sequence ID" value="MFC7320734.1"/>
    <property type="molecule type" value="Genomic_DNA"/>
</dbReference>
<keyword evidence="2" id="KW-1185">Reference proteome</keyword>
<dbReference type="Proteomes" id="UP001596494">
    <property type="component" value="Unassembled WGS sequence"/>
</dbReference>
<accession>A0ABW2K229</accession>
<organism evidence="1 2">
    <name type="scientific">Halobacillus campisalis</name>
    <dbReference type="NCBI Taxonomy" id="435909"/>
    <lineage>
        <taxon>Bacteria</taxon>
        <taxon>Bacillati</taxon>
        <taxon>Bacillota</taxon>
        <taxon>Bacilli</taxon>
        <taxon>Bacillales</taxon>
        <taxon>Bacillaceae</taxon>
        <taxon>Halobacillus</taxon>
    </lineage>
</organism>